<evidence type="ECO:0000256" key="1">
    <source>
        <dbReference type="SAM" id="Phobius"/>
    </source>
</evidence>
<proteinExistence type="predicted"/>
<dbReference type="AlphaFoldDB" id="A0A2T3A4Y2"/>
<accession>A0A2T3A4Y2</accession>
<sequence>MHYPVIFRRLAFLPALMRLLALVLEVLSLVLLMARQHTDSVNTTSYLILGYLIGIDTAEIASLYGQARGWALAALPTLIAGDTIGLLMLVCSRDWYGLWYWHGPWYSLSKEIGMGLFIALPVLRALLVLLAVFEYWYDSSEDRVLAAERAALLPR</sequence>
<feature type="transmembrane region" description="Helical" evidence="1">
    <location>
        <begin position="70"/>
        <end position="91"/>
    </location>
</feature>
<evidence type="ECO:0008006" key="4">
    <source>
        <dbReference type="Google" id="ProtNLM"/>
    </source>
</evidence>
<reference evidence="2 3" key="1">
    <citation type="journal article" date="2018" name="Mycol. Prog.">
        <title>Coniella lustricola, a new species from submerged detritus.</title>
        <authorList>
            <person name="Raudabaugh D.B."/>
            <person name="Iturriaga T."/>
            <person name="Carver A."/>
            <person name="Mondo S."/>
            <person name="Pangilinan J."/>
            <person name="Lipzen A."/>
            <person name="He G."/>
            <person name="Amirebrahimi M."/>
            <person name="Grigoriev I.V."/>
            <person name="Miller A.N."/>
        </authorList>
    </citation>
    <scope>NUCLEOTIDE SEQUENCE [LARGE SCALE GENOMIC DNA]</scope>
    <source>
        <strain evidence="2 3">B22-T-1</strain>
    </source>
</reference>
<gene>
    <name evidence="2" type="ORF">BD289DRAFT_294553</name>
</gene>
<dbReference type="EMBL" id="KZ678468">
    <property type="protein sequence ID" value="PSR82876.1"/>
    <property type="molecule type" value="Genomic_DNA"/>
</dbReference>
<dbReference type="Proteomes" id="UP000241462">
    <property type="component" value="Unassembled WGS sequence"/>
</dbReference>
<dbReference type="InParanoid" id="A0A2T3A4Y2"/>
<organism evidence="2 3">
    <name type="scientific">Coniella lustricola</name>
    <dbReference type="NCBI Taxonomy" id="2025994"/>
    <lineage>
        <taxon>Eukaryota</taxon>
        <taxon>Fungi</taxon>
        <taxon>Dikarya</taxon>
        <taxon>Ascomycota</taxon>
        <taxon>Pezizomycotina</taxon>
        <taxon>Sordariomycetes</taxon>
        <taxon>Sordariomycetidae</taxon>
        <taxon>Diaporthales</taxon>
        <taxon>Schizoparmaceae</taxon>
        <taxon>Coniella</taxon>
    </lineage>
</organism>
<evidence type="ECO:0000313" key="2">
    <source>
        <dbReference type="EMBL" id="PSR82876.1"/>
    </source>
</evidence>
<evidence type="ECO:0000313" key="3">
    <source>
        <dbReference type="Proteomes" id="UP000241462"/>
    </source>
</evidence>
<protein>
    <recommendedName>
        <fullName evidence="4">Transmembrane protein</fullName>
    </recommendedName>
</protein>
<keyword evidence="1" id="KW-0472">Membrane</keyword>
<keyword evidence="1" id="KW-1133">Transmembrane helix</keyword>
<feature type="transmembrane region" description="Helical" evidence="1">
    <location>
        <begin position="12"/>
        <end position="34"/>
    </location>
</feature>
<dbReference type="OrthoDB" id="5223456at2759"/>
<feature type="transmembrane region" description="Helical" evidence="1">
    <location>
        <begin position="112"/>
        <end position="133"/>
    </location>
</feature>
<keyword evidence="1" id="KW-0812">Transmembrane</keyword>
<name>A0A2T3A4Y2_9PEZI</name>
<keyword evidence="3" id="KW-1185">Reference proteome</keyword>